<evidence type="ECO:0000256" key="9">
    <source>
        <dbReference type="ARBA" id="ARBA00024019"/>
    </source>
</evidence>
<dbReference type="SUPFAM" id="SSF57716">
    <property type="entry name" value="Glucocorticoid receptor-like (DNA-binding domain)"/>
    <property type="match status" value="1"/>
</dbReference>
<proteinExistence type="inferred from homology"/>
<evidence type="ECO:0000256" key="7">
    <source>
        <dbReference type="ARBA" id="ARBA00023163"/>
    </source>
</evidence>
<accession>A0A2G9HH17</accession>
<dbReference type="STRING" id="429701.A0A2G9HH17"/>
<dbReference type="Pfam" id="PF00320">
    <property type="entry name" value="GATA"/>
    <property type="match status" value="1"/>
</dbReference>
<feature type="region of interest" description="Disordered" evidence="11">
    <location>
        <begin position="89"/>
        <end position="116"/>
    </location>
</feature>
<comment type="subcellular location">
    <subcellularLocation>
        <location evidence="1">Nucleus</location>
    </subcellularLocation>
</comment>
<evidence type="ECO:0000256" key="1">
    <source>
        <dbReference type="ARBA" id="ARBA00004123"/>
    </source>
</evidence>
<dbReference type="PANTHER" id="PTHR47255">
    <property type="entry name" value="GATA TRANSCRIPTION FACTOR 22-RELATED"/>
    <property type="match status" value="1"/>
</dbReference>
<sequence>MDLNSTPSPISDDHHDHHHYLYPNINSSSVSCFIFFNSSTQDHTGLYDHHQLYPPQHQSDDNYAYHGGSTHEIKNKVESGIKLTLWKKDDSHKKESTPPPPPPPPPPHEKGNNPTKWMSSKVRLMQKMKNPDRAPPDKTDDNQTLQTSSSSMETDLSSNSSSYNNNSPIRVCADCNTTKTPLWRSGPKGPKSLCNACGIRQRKARRAMAAVAAAANGRTDQPVPAVKIKVQLKEKNMKNGLKKRCKTPISASTSSGGSSSYGQKKIGFEDFFINLSKNLSFHRVFPEDEKDAAILLMALSSGLIHG</sequence>
<dbReference type="GO" id="GO:0008270">
    <property type="term" value="F:zinc ion binding"/>
    <property type="evidence" value="ECO:0007669"/>
    <property type="project" value="UniProtKB-KW"/>
</dbReference>
<keyword evidence="4" id="KW-0862">Zinc</keyword>
<evidence type="ECO:0000313" key="13">
    <source>
        <dbReference type="EMBL" id="PIN16831.1"/>
    </source>
</evidence>
<feature type="region of interest" description="Disordered" evidence="11">
    <location>
        <begin position="241"/>
        <end position="261"/>
    </location>
</feature>
<gene>
    <name evidence="13" type="ORF">CDL12_10516</name>
</gene>
<feature type="domain" description="GATA-type" evidence="12">
    <location>
        <begin position="166"/>
        <end position="202"/>
    </location>
</feature>
<evidence type="ECO:0000256" key="8">
    <source>
        <dbReference type="ARBA" id="ARBA00023242"/>
    </source>
</evidence>
<feature type="compositionally biased region" description="Pro residues" evidence="11">
    <location>
        <begin position="97"/>
        <end position="106"/>
    </location>
</feature>
<feature type="compositionally biased region" description="Low complexity" evidence="11">
    <location>
        <begin position="250"/>
        <end position="261"/>
    </location>
</feature>
<dbReference type="InterPro" id="IPR013088">
    <property type="entry name" value="Znf_NHR/GATA"/>
</dbReference>
<dbReference type="Proteomes" id="UP000231279">
    <property type="component" value="Unassembled WGS sequence"/>
</dbReference>
<dbReference type="PROSITE" id="PS00344">
    <property type="entry name" value="GATA_ZN_FINGER_1"/>
    <property type="match status" value="1"/>
</dbReference>
<evidence type="ECO:0000256" key="2">
    <source>
        <dbReference type="ARBA" id="ARBA00022723"/>
    </source>
</evidence>
<evidence type="ECO:0000256" key="5">
    <source>
        <dbReference type="ARBA" id="ARBA00023015"/>
    </source>
</evidence>
<dbReference type="AlphaFoldDB" id="A0A2G9HH17"/>
<keyword evidence="7" id="KW-0804">Transcription</keyword>
<evidence type="ECO:0000256" key="10">
    <source>
        <dbReference type="PROSITE-ProRule" id="PRU00094"/>
    </source>
</evidence>
<evidence type="ECO:0000256" key="6">
    <source>
        <dbReference type="ARBA" id="ARBA00023125"/>
    </source>
</evidence>
<evidence type="ECO:0000256" key="3">
    <source>
        <dbReference type="ARBA" id="ARBA00022771"/>
    </source>
</evidence>
<dbReference type="GO" id="GO:0000976">
    <property type="term" value="F:transcription cis-regulatory region binding"/>
    <property type="evidence" value="ECO:0007669"/>
    <property type="project" value="UniProtKB-ARBA"/>
</dbReference>
<protein>
    <recommendedName>
        <fullName evidence="12">GATA-type domain-containing protein</fullName>
    </recommendedName>
</protein>
<dbReference type="CDD" id="cd00202">
    <property type="entry name" value="ZnF_GATA"/>
    <property type="match status" value="1"/>
</dbReference>
<feature type="region of interest" description="Disordered" evidence="11">
    <location>
        <begin position="47"/>
        <end position="68"/>
    </location>
</feature>
<evidence type="ECO:0000313" key="14">
    <source>
        <dbReference type="Proteomes" id="UP000231279"/>
    </source>
</evidence>
<keyword evidence="8" id="KW-0539">Nucleus</keyword>
<dbReference type="FunFam" id="3.30.50.10:FF:000055">
    <property type="entry name" value="GATA transcription factor 21"/>
    <property type="match status" value="1"/>
</dbReference>
<dbReference type="OrthoDB" id="2162994at2759"/>
<feature type="region of interest" description="Disordered" evidence="11">
    <location>
        <begin position="129"/>
        <end position="168"/>
    </location>
</feature>
<dbReference type="PANTHER" id="PTHR47255:SF4">
    <property type="entry name" value="GATA ZINC FINGER DOMAIN-CONTAINING PROTEIN 12"/>
    <property type="match status" value="1"/>
</dbReference>
<keyword evidence="2" id="KW-0479">Metal-binding</keyword>
<feature type="compositionally biased region" description="Basic and acidic residues" evidence="11">
    <location>
        <begin position="129"/>
        <end position="141"/>
    </location>
</feature>
<keyword evidence="5" id="KW-0805">Transcription regulation</keyword>
<dbReference type="GO" id="GO:0006355">
    <property type="term" value="P:regulation of DNA-templated transcription"/>
    <property type="evidence" value="ECO:0007669"/>
    <property type="project" value="InterPro"/>
</dbReference>
<keyword evidence="3 10" id="KW-0863">Zinc-finger</keyword>
<dbReference type="EMBL" id="NKXS01001791">
    <property type="protein sequence ID" value="PIN16831.1"/>
    <property type="molecule type" value="Genomic_DNA"/>
</dbReference>
<comment type="caution">
    <text evidence="13">The sequence shown here is derived from an EMBL/GenBank/DDBJ whole genome shotgun (WGS) entry which is preliminary data.</text>
</comment>
<evidence type="ECO:0000256" key="4">
    <source>
        <dbReference type="ARBA" id="ARBA00022833"/>
    </source>
</evidence>
<keyword evidence="14" id="KW-1185">Reference proteome</keyword>
<feature type="compositionally biased region" description="Low complexity" evidence="11">
    <location>
        <begin position="148"/>
        <end position="167"/>
    </location>
</feature>
<dbReference type="PROSITE" id="PS50114">
    <property type="entry name" value="GATA_ZN_FINGER_2"/>
    <property type="match status" value="1"/>
</dbReference>
<dbReference type="InterPro" id="IPR052138">
    <property type="entry name" value="GATA_ZnFinger_Domain"/>
</dbReference>
<reference evidence="14" key="1">
    <citation type="journal article" date="2018" name="Gigascience">
        <title>Genome assembly of the Pink Ipe (Handroanthus impetiginosus, Bignoniaceae), a highly valued, ecologically keystone Neotropical timber forest tree.</title>
        <authorList>
            <person name="Silva-Junior O.B."/>
            <person name="Grattapaglia D."/>
            <person name="Novaes E."/>
            <person name="Collevatti R.G."/>
        </authorList>
    </citation>
    <scope>NUCLEOTIDE SEQUENCE [LARGE SCALE GENOMIC DNA]</scope>
    <source>
        <strain evidence="14">cv. UFG-1</strain>
    </source>
</reference>
<dbReference type="GO" id="GO:0005634">
    <property type="term" value="C:nucleus"/>
    <property type="evidence" value="ECO:0007669"/>
    <property type="project" value="UniProtKB-SubCell"/>
</dbReference>
<comment type="similarity">
    <text evidence="9">Belongs to the type IV zinc-finger family. Class B subfamily.</text>
</comment>
<evidence type="ECO:0000259" key="12">
    <source>
        <dbReference type="PROSITE" id="PS50114"/>
    </source>
</evidence>
<dbReference type="InterPro" id="IPR000679">
    <property type="entry name" value="Znf_GATA"/>
</dbReference>
<dbReference type="Gene3D" id="3.30.50.10">
    <property type="entry name" value="Erythroid Transcription Factor GATA-1, subunit A"/>
    <property type="match status" value="1"/>
</dbReference>
<evidence type="ECO:0000256" key="11">
    <source>
        <dbReference type="SAM" id="MobiDB-lite"/>
    </source>
</evidence>
<organism evidence="13 14">
    <name type="scientific">Handroanthus impetiginosus</name>
    <dbReference type="NCBI Taxonomy" id="429701"/>
    <lineage>
        <taxon>Eukaryota</taxon>
        <taxon>Viridiplantae</taxon>
        <taxon>Streptophyta</taxon>
        <taxon>Embryophyta</taxon>
        <taxon>Tracheophyta</taxon>
        <taxon>Spermatophyta</taxon>
        <taxon>Magnoliopsida</taxon>
        <taxon>eudicotyledons</taxon>
        <taxon>Gunneridae</taxon>
        <taxon>Pentapetalae</taxon>
        <taxon>asterids</taxon>
        <taxon>lamiids</taxon>
        <taxon>Lamiales</taxon>
        <taxon>Bignoniaceae</taxon>
        <taxon>Crescentiina</taxon>
        <taxon>Tabebuia alliance</taxon>
        <taxon>Handroanthus</taxon>
    </lineage>
</organism>
<name>A0A2G9HH17_9LAMI</name>
<keyword evidence="6" id="KW-0238">DNA-binding</keyword>
<dbReference type="SMART" id="SM00401">
    <property type="entry name" value="ZnF_GATA"/>
    <property type="match status" value="1"/>
</dbReference>